<dbReference type="RefSeq" id="WP_343041385.1">
    <property type="nucleotide sequence ID" value="NZ_WPNZ01000017.1"/>
</dbReference>
<dbReference type="EMBL" id="WPNZ01000017">
    <property type="protein sequence ID" value="MVO88413.1"/>
    <property type="molecule type" value="Genomic_DNA"/>
</dbReference>
<evidence type="ECO:0000313" key="2">
    <source>
        <dbReference type="Proteomes" id="UP000483802"/>
    </source>
</evidence>
<gene>
    <name evidence="1" type="ORF">GPA10_27530</name>
</gene>
<dbReference type="CDD" id="cd08861">
    <property type="entry name" value="OtcD1_ARO-CYC_like"/>
    <property type="match status" value="1"/>
</dbReference>
<organism evidence="1 2">
    <name type="scientific">Streptomyces typhae</name>
    <dbReference type="NCBI Taxonomy" id="2681492"/>
    <lineage>
        <taxon>Bacteria</taxon>
        <taxon>Bacillati</taxon>
        <taxon>Actinomycetota</taxon>
        <taxon>Actinomycetes</taxon>
        <taxon>Kitasatosporales</taxon>
        <taxon>Streptomycetaceae</taxon>
        <taxon>Streptomyces</taxon>
    </lineage>
</organism>
<sequence>MSGERVHRVSHAVEVAAPAGVVYGLIADAVQWPLYFPANVHVERLDYDGVRERLRMWVVADGQVKSWTSSRVQDPARRTVTYRQEQLMEPAASMGGTWSVTELGAERCRLAIDHAFSAAGDRPEDLAWLERATRANARADLSSLQDIARRWSRLDQLVLSFEERLRVHGPAELLYGFLYEAADWSQQVPYVTGVDLDETQAGIQKITMGVRGEDGGEEQVTSVRVCFPHAGRIVFKEPDPRGPVAAHCGEWLIDPDESGVTVIAQHHVVLCEDTLARTAPGTDAATALNRARRQVRARLARESGTLMELAREHAETAVRHLTPAR</sequence>
<comment type="caution">
    <text evidence="1">The sequence shown here is derived from an EMBL/GenBank/DDBJ whole genome shotgun (WGS) entry which is preliminary data.</text>
</comment>
<name>A0A6L6X3J4_9ACTN</name>
<keyword evidence="2" id="KW-1185">Reference proteome</keyword>
<dbReference type="SUPFAM" id="SSF55961">
    <property type="entry name" value="Bet v1-like"/>
    <property type="match status" value="2"/>
</dbReference>
<dbReference type="Proteomes" id="UP000483802">
    <property type="component" value="Unassembled WGS sequence"/>
</dbReference>
<dbReference type="InterPro" id="IPR019587">
    <property type="entry name" value="Polyketide_cyclase/dehydratase"/>
</dbReference>
<proteinExistence type="predicted"/>
<dbReference type="Pfam" id="PF10604">
    <property type="entry name" value="Polyketide_cyc2"/>
    <property type="match status" value="1"/>
</dbReference>
<dbReference type="Gene3D" id="3.30.530.20">
    <property type="match status" value="2"/>
</dbReference>
<protein>
    <submittedName>
        <fullName evidence="1">Cyclase</fullName>
    </submittedName>
</protein>
<dbReference type="InterPro" id="IPR023393">
    <property type="entry name" value="START-like_dom_sf"/>
</dbReference>
<dbReference type="AlphaFoldDB" id="A0A6L6X3J4"/>
<accession>A0A6L6X3J4</accession>
<reference evidence="1 2" key="1">
    <citation type="submission" date="2019-11" db="EMBL/GenBank/DDBJ databases">
        <title>Streptomyces typhae sp. nov., a novel endophytic actinomycete isolated from the root of cattail pollen (Typha angustifolia L.).</title>
        <authorList>
            <person name="Peng C."/>
        </authorList>
    </citation>
    <scope>NUCLEOTIDE SEQUENCE [LARGE SCALE GENOMIC DNA]</scope>
    <source>
        <strain evidence="2">p1417</strain>
    </source>
</reference>
<evidence type="ECO:0000313" key="1">
    <source>
        <dbReference type="EMBL" id="MVO88413.1"/>
    </source>
</evidence>